<feature type="region of interest" description="Disordered" evidence="1">
    <location>
        <begin position="450"/>
        <end position="469"/>
    </location>
</feature>
<organism evidence="2 3">
    <name type="scientific">Lentinula raphanica</name>
    <dbReference type="NCBI Taxonomy" id="153919"/>
    <lineage>
        <taxon>Eukaryota</taxon>
        <taxon>Fungi</taxon>
        <taxon>Dikarya</taxon>
        <taxon>Basidiomycota</taxon>
        <taxon>Agaricomycotina</taxon>
        <taxon>Agaricomycetes</taxon>
        <taxon>Agaricomycetidae</taxon>
        <taxon>Agaricales</taxon>
        <taxon>Marasmiineae</taxon>
        <taxon>Omphalotaceae</taxon>
        <taxon>Lentinula</taxon>
    </lineage>
</organism>
<evidence type="ECO:0000313" key="2">
    <source>
        <dbReference type="EMBL" id="KAJ3834828.1"/>
    </source>
</evidence>
<reference evidence="2" key="1">
    <citation type="submission" date="2022-08" db="EMBL/GenBank/DDBJ databases">
        <authorList>
            <consortium name="DOE Joint Genome Institute"/>
            <person name="Min B."/>
            <person name="Riley R."/>
            <person name="Sierra-Patev S."/>
            <person name="Naranjo-Ortiz M."/>
            <person name="Looney B."/>
            <person name="Konkel Z."/>
            <person name="Slot J.C."/>
            <person name="Sakamoto Y."/>
            <person name="Steenwyk J.L."/>
            <person name="Rokas A."/>
            <person name="Carro J."/>
            <person name="Camarero S."/>
            <person name="Ferreira P."/>
            <person name="Molpeceres G."/>
            <person name="Ruiz-Duenas F.J."/>
            <person name="Serrano A."/>
            <person name="Henrissat B."/>
            <person name="Drula E."/>
            <person name="Hughes K.W."/>
            <person name="Mata J.L."/>
            <person name="Ishikawa N.K."/>
            <person name="Vargas-Isla R."/>
            <person name="Ushijima S."/>
            <person name="Smith C.A."/>
            <person name="Ahrendt S."/>
            <person name="Andreopoulos W."/>
            <person name="He G."/>
            <person name="Labutti K."/>
            <person name="Lipzen A."/>
            <person name="Ng V."/>
            <person name="Sandor L."/>
            <person name="Barry K."/>
            <person name="Martinez A.T."/>
            <person name="Xiao Y."/>
            <person name="Gibbons J.G."/>
            <person name="Terashima K."/>
            <person name="Hibbett D.S."/>
            <person name="Grigoriev I.V."/>
        </authorList>
    </citation>
    <scope>NUCLEOTIDE SEQUENCE</scope>
    <source>
        <strain evidence="2">TFB9207</strain>
    </source>
</reference>
<name>A0AA38P1Y8_9AGAR</name>
<feature type="region of interest" description="Disordered" evidence="1">
    <location>
        <begin position="479"/>
        <end position="586"/>
    </location>
</feature>
<sequence length="586" mass="64852">MSNMDDSASDIPVTNGDYHCFCTLPLLTNDIIGLIDHDANPSSFNNDSDMDAPFTIDEMLFADTSNMVDTVNNVTDNLLSEFSPLVASMKFYGDMPSAIIPNASVNFPHIIKKAPFRSDNALAVVDPDGVVPTFGVIGRICEANGGNTHKAGPYFDMAPFNGEISVDTFRRAKLQTLVTHASTVSSPPYTPSEMSIVAKAKTKFERLIGFLQIAFGTYVDQAAERDHTLYPAGVDNNGWVRQSSGDYCLPVVSSPVFGNVPRGSTPTASVTPADLHQGILPSPQEMSRRRQQQNLAAFTVPPLPEADADLTQIRLGHFPDPESYYLKLAREHNLSGVKILIPEFYDAQGVLVHPIKYNDTFRVGTMVAMDIQPYMWDMTYSRRDVNVPVDRPARHASMHIVKMRVLPTTEEDFRLLIHQYAVLTLRQRQEEKDASELAEQHRARALALATEKHANDTKRKESQQMAARQRLQELQAALVSTPVSTPTPPNSEITTSSDGSQSKKRTFDNTASDGPSESSSDVQVDGPPLKTLRTSGGRKQPKRGTANPLPTTMTARQMEKQRELPDAEPMDEDWYEKSYSSHNCIF</sequence>
<dbReference type="AlphaFoldDB" id="A0AA38P1Y8"/>
<comment type="caution">
    <text evidence="2">The sequence shown here is derived from an EMBL/GenBank/DDBJ whole genome shotgun (WGS) entry which is preliminary data.</text>
</comment>
<proteinExistence type="predicted"/>
<keyword evidence="3" id="KW-1185">Reference proteome</keyword>
<dbReference type="Proteomes" id="UP001163846">
    <property type="component" value="Unassembled WGS sequence"/>
</dbReference>
<feature type="compositionally biased region" description="Basic and acidic residues" evidence="1">
    <location>
        <begin position="450"/>
        <end position="462"/>
    </location>
</feature>
<feature type="compositionally biased region" description="Polar residues" evidence="1">
    <location>
        <begin position="508"/>
        <end position="522"/>
    </location>
</feature>
<evidence type="ECO:0000313" key="3">
    <source>
        <dbReference type="Proteomes" id="UP001163846"/>
    </source>
</evidence>
<feature type="compositionally biased region" description="Polar residues" evidence="1">
    <location>
        <begin position="490"/>
        <end position="500"/>
    </location>
</feature>
<protein>
    <submittedName>
        <fullName evidence="2">Uncharacterized protein</fullName>
    </submittedName>
</protein>
<dbReference type="EMBL" id="MU806480">
    <property type="protein sequence ID" value="KAJ3834828.1"/>
    <property type="molecule type" value="Genomic_DNA"/>
</dbReference>
<evidence type="ECO:0000256" key="1">
    <source>
        <dbReference type="SAM" id="MobiDB-lite"/>
    </source>
</evidence>
<gene>
    <name evidence="2" type="ORF">F5878DRAFT_664418</name>
</gene>
<accession>A0AA38P1Y8</accession>